<evidence type="ECO:0000256" key="1">
    <source>
        <dbReference type="SAM" id="MobiDB-lite"/>
    </source>
</evidence>
<proteinExistence type="predicted"/>
<name>A0A1E3GUL3_9HYPH</name>
<protein>
    <submittedName>
        <fullName evidence="2">Uncharacterized protein</fullName>
    </submittedName>
</protein>
<accession>A0A1E3GUL3</accession>
<dbReference type="AlphaFoldDB" id="A0A1E3GUL3"/>
<feature type="region of interest" description="Disordered" evidence="1">
    <location>
        <begin position="76"/>
        <end position="99"/>
    </location>
</feature>
<dbReference type="Proteomes" id="UP000094622">
    <property type="component" value="Unassembled WGS sequence"/>
</dbReference>
<evidence type="ECO:0000313" key="3">
    <source>
        <dbReference type="Proteomes" id="UP000094622"/>
    </source>
</evidence>
<dbReference type="EMBL" id="MCRJ01000203">
    <property type="protein sequence ID" value="ODN67684.1"/>
    <property type="molecule type" value="Genomic_DNA"/>
</dbReference>
<sequence>MEASSWLKSRNSRSRASVVMPGPVSATLKAIQGVPSGSVFRPADTTTPPRSVNFTALLTRLSSTCRIRASSDRIRAGSVSSTRMRKSRPFSSARDSMMVRTEAMVPARLTGSRSISSLPASSFE</sequence>
<comment type="caution">
    <text evidence="2">The sequence shown here is derived from an EMBL/GenBank/DDBJ whole genome shotgun (WGS) entry which is preliminary data.</text>
</comment>
<gene>
    <name evidence="2" type="ORF">A6302_04369</name>
</gene>
<organism evidence="2 3">
    <name type="scientific">Methylobrevis pamukkalensis</name>
    <dbReference type="NCBI Taxonomy" id="1439726"/>
    <lineage>
        <taxon>Bacteria</taxon>
        <taxon>Pseudomonadati</taxon>
        <taxon>Pseudomonadota</taxon>
        <taxon>Alphaproteobacteria</taxon>
        <taxon>Hyphomicrobiales</taxon>
        <taxon>Pleomorphomonadaceae</taxon>
        <taxon>Methylobrevis</taxon>
    </lineage>
</organism>
<reference evidence="2 3" key="1">
    <citation type="submission" date="2016-07" db="EMBL/GenBank/DDBJ databases">
        <title>Draft Genome Sequence of Methylobrevis pamukkalensis PK2.</title>
        <authorList>
            <person name="Vasilenko O.V."/>
            <person name="Doronina N.V."/>
            <person name="Shmareva M.N."/>
            <person name="Tarlachkov S.V."/>
            <person name="Mustakhimov I."/>
            <person name="Trotsenko Y.A."/>
        </authorList>
    </citation>
    <scope>NUCLEOTIDE SEQUENCE [LARGE SCALE GENOMIC DNA]</scope>
    <source>
        <strain evidence="2 3">PK2</strain>
    </source>
</reference>
<evidence type="ECO:0000313" key="2">
    <source>
        <dbReference type="EMBL" id="ODN67684.1"/>
    </source>
</evidence>
<keyword evidence="3" id="KW-1185">Reference proteome</keyword>